<comment type="subunit">
    <text evidence="7">Part of a complex composed of FtsB, FtsL and FtsQ.</text>
</comment>
<evidence type="ECO:0000256" key="4">
    <source>
        <dbReference type="ARBA" id="ARBA00022692"/>
    </source>
</evidence>
<proteinExistence type="inferred from homology"/>
<dbReference type="EMBL" id="JANQAO010000001">
    <property type="protein sequence ID" value="MDM5147267.1"/>
    <property type="molecule type" value="Genomic_DNA"/>
</dbReference>
<evidence type="ECO:0000256" key="1">
    <source>
        <dbReference type="ARBA" id="ARBA00022475"/>
    </source>
</evidence>
<evidence type="ECO:0000256" key="2">
    <source>
        <dbReference type="ARBA" id="ARBA00022519"/>
    </source>
</evidence>
<evidence type="ECO:0000313" key="11">
    <source>
        <dbReference type="Proteomes" id="UP001168167"/>
    </source>
</evidence>
<comment type="subcellular location">
    <subcellularLocation>
        <location evidence="7">Cell inner membrane</location>
        <topology evidence="7">Single-pass type II membrane protein</topology>
    </subcellularLocation>
    <text evidence="7">Localizes to the division septum.</text>
</comment>
<keyword evidence="4 7" id="KW-0812">Transmembrane</keyword>
<comment type="similarity">
    <text evidence="7">Belongs to the FtsQ/DivIB family. FtsQ subfamily.</text>
</comment>
<evidence type="ECO:0000259" key="9">
    <source>
        <dbReference type="Pfam" id="PF08478"/>
    </source>
</evidence>
<organism evidence="10 11">
    <name type="scientific">Candidatus Doriopsillibacter californiensis</name>
    <dbReference type="NCBI Taxonomy" id="2970740"/>
    <lineage>
        <taxon>Bacteria</taxon>
        <taxon>Pseudomonadati</taxon>
        <taxon>Pseudomonadota</taxon>
        <taxon>Gammaproteobacteria</taxon>
        <taxon>Candidatus Tethybacterales</taxon>
        <taxon>Candidatus Persebacteraceae</taxon>
        <taxon>Candidatus Doriopsillibacter</taxon>
    </lineage>
</organism>
<feature type="domain" description="Cell division protein FtsQ/DivIB C-terminal" evidence="8">
    <location>
        <begin position="98"/>
        <end position="207"/>
    </location>
</feature>
<dbReference type="InterPro" id="IPR013685">
    <property type="entry name" value="POTRA_FtsQ_type"/>
</dbReference>
<dbReference type="Gene3D" id="3.10.20.310">
    <property type="entry name" value="membrane protein fhac"/>
    <property type="match status" value="1"/>
</dbReference>
<evidence type="ECO:0000256" key="6">
    <source>
        <dbReference type="ARBA" id="ARBA00023306"/>
    </source>
</evidence>
<dbReference type="InterPro" id="IPR045335">
    <property type="entry name" value="FtsQ_C_sf"/>
</dbReference>
<accession>A0ABT7QKM3</accession>
<gene>
    <name evidence="7" type="primary">ftsQ</name>
    <name evidence="10" type="ORF">NQX30_02615</name>
</gene>
<dbReference type="InterPro" id="IPR005548">
    <property type="entry name" value="Cell_div_FtsQ/DivIB_C"/>
</dbReference>
<reference evidence="10" key="1">
    <citation type="submission" date="2022-08" db="EMBL/GenBank/DDBJ databases">
        <authorList>
            <person name="Dzunkova M."/>
            <person name="La Clair J."/>
            <person name="Tyml T."/>
            <person name="Doud D."/>
            <person name="Schulz F."/>
            <person name="Piquer S."/>
            <person name="Porcel Sanchis D."/>
            <person name="Osborn A."/>
            <person name="Robinson D."/>
            <person name="Louie K.B."/>
            <person name="Bowen B.P."/>
            <person name="Bowers R."/>
            <person name="Lee J."/>
            <person name="Arnau Llombart V."/>
            <person name="Diaz Villanueva W."/>
            <person name="Gosliner T."/>
            <person name="Northen T."/>
            <person name="Cheng J.-F."/>
            <person name="Burkart M.D."/>
            <person name="Woyke T."/>
        </authorList>
    </citation>
    <scope>NUCLEOTIDE SEQUENCE</scope>
    <source>
        <strain evidence="10">Df01</strain>
    </source>
</reference>
<comment type="function">
    <text evidence="7">Essential cell division protein. May link together the upstream cell division proteins, which are predominantly cytoplasmic, with the downstream cell division proteins, which are predominantly periplasmic. May control correct divisome assembly.</text>
</comment>
<dbReference type="PANTHER" id="PTHR35851">
    <property type="entry name" value="CELL DIVISION PROTEIN FTSQ"/>
    <property type="match status" value="1"/>
</dbReference>
<keyword evidence="11" id="KW-1185">Reference proteome</keyword>
<evidence type="ECO:0000256" key="7">
    <source>
        <dbReference type="HAMAP-Rule" id="MF_00911"/>
    </source>
</evidence>
<feature type="domain" description="POTRA" evidence="9">
    <location>
        <begin position="28"/>
        <end position="91"/>
    </location>
</feature>
<keyword evidence="5 7" id="KW-1133">Transmembrane helix</keyword>
<evidence type="ECO:0000256" key="5">
    <source>
        <dbReference type="ARBA" id="ARBA00022989"/>
    </source>
</evidence>
<dbReference type="Gene3D" id="3.40.50.11690">
    <property type="entry name" value="Cell division protein FtsQ/DivIB"/>
    <property type="match status" value="1"/>
</dbReference>
<dbReference type="PANTHER" id="PTHR35851:SF1">
    <property type="entry name" value="CELL DIVISION PROTEIN FTSQ"/>
    <property type="match status" value="1"/>
</dbReference>
<evidence type="ECO:0000259" key="8">
    <source>
        <dbReference type="Pfam" id="PF03799"/>
    </source>
</evidence>
<protein>
    <recommendedName>
        <fullName evidence="7">Cell division protein FtsQ</fullName>
    </recommendedName>
</protein>
<evidence type="ECO:0000256" key="3">
    <source>
        <dbReference type="ARBA" id="ARBA00022618"/>
    </source>
</evidence>
<keyword evidence="6 7" id="KW-0131">Cell cycle</keyword>
<dbReference type="Proteomes" id="UP001168167">
    <property type="component" value="Unassembled WGS sequence"/>
</dbReference>
<dbReference type="Pfam" id="PF08478">
    <property type="entry name" value="POTRA_1"/>
    <property type="match status" value="1"/>
</dbReference>
<keyword evidence="3 7" id="KW-0132">Cell division</keyword>
<keyword evidence="2 7" id="KW-0997">Cell inner membrane</keyword>
<dbReference type="Pfam" id="PF03799">
    <property type="entry name" value="FtsQ_DivIB_C"/>
    <property type="match status" value="1"/>
</dbReference>
<dbReference type="HAMAP" id="MF_00911">
    <property type="entry name" value="FtsQ_subfam"/>
    <property type="match status" value="1"/>
</dbReference>
<reference evidence="10" key="2">
    <citation type="journal article" date="2023" name="Microbiome">
        <title>Synthase-selected sorting approach identifies a beta-lactone synthase in a nudibranch symbiotic bacterium.</title>
        <authorList>
            <person name="Dzunkova M."/>
            <person name="La Clair J.J."/>
            <person name="Tyml T."/>
            <person name="Doud D."/>
            <person name="Schulz F."/>
            <person name="Piquer-Esteban S."/>
            <person name="Porcel Sanchis D."/>
            <person name="Osborn A."/>
            <person name="Robinson D."/>
            <person name="Louie K.B."/>
            <person name="Bowen B.P."/>
            <person name="Bowers R.M."/>
            <person name="Lee J."/>
            <person name="Arnau V."/>
            <person name="Diaz-Villanueva W."/>
            <person name="Stepanauskas R."/>
            <person name="Gosliner T."/>
            <person name="Date S.V."/>
            <person name="Northen T.R."/>
            <person name="Cheng J.F."/>
            <person name="Burkart M.D."/>
            <person name="Woyke T."/>
        </authorList>
    </citation>
    <scope>NUCLEOTIDE SEQUENCE</scope>
    <source>
        <strain evidence="10">Df01</strain>
    </source>
</reference>
<keyword evidence="7" id="KW-0472">Membrane</keyword>
<sequence>MTRRRIEYALLAMFFIGLLWFATTAAVIRQVRLEGGDTAVRAAANTLLRDLRGNNLLTLDMVAWRKNLLLLPAVSDVRLRRRLPNTLEVTLMTRHPLAVWNNGGLVDDNGRRYAGQAQQWLPIFTGPAERAASMTEFYHHAVAALSPLGESIAQLQVGDDGAWQVFLDGGRVLYLGRDARQERLQRYVDNIVKVRQRFANIQVIDLRYERGFSIIVGDETPEVKT</sequence>
<dbReference type="GO" id="GO:0051301">
    <property type="term" value="P:cell division"/>
    <property type="evidence" value="ECO:0007669"/>
    <property type="project" value="UniProtKB-KW"/>
</dbReference>
<name>A0ABT7QKM3_9GAMM</name>
<evidence type="ECO:0000313" key="10">
    <source>
        <dbReference type="EMBL" id="MDM5147267.1"/>
    </source>
</evidence>
<comment type="caution">
    <text evidence="10">The sequence shown here is derived from an EMBL/GenBank/DDBJ whole genome shotgun (WGS) entry which is preliminary data.</text>
</comment>
<dbReference type="InterPro" id="IPR026579">
    <property type="entry name" value="FtsQ"/>
</dbReference>
<keyword evidence="1 7" id="KW-1003">Cell membrane</keyword>